<sequence>MKRRLSCPCGAFIEGEDEDDLVEKTQAHLAEKHPDHQYSRDEILFLAY</sequence>
<dbReference type="Proteomes" id="UP000179769">
    <property type="component" value="Unassembled WGS sequence"/>
</dbReference>
<keyword evidence="2" id="KW-1185">Reference proteome</keyword>
<dbReference type="InterPro" id="IPR009409">
    <property type="entry name" value="DUF1059"/>
</dbReference>
<evidence type="ECO:0000313" key="1">
    <source>
        <dbReference type="EMBL" id="OHV29555.1"/>
    </source>
</evidence>
<gene>
    <name evidence="1" type="ORF">BBK14_17225</name>
</gene>
<dbReference type="RefSeq" id="WP_018500697.1">
    <property type="nucleotide sequence ID" value="NZ_JBFLUH010000062.1"/>
</dbReference>
<accession>A0A1S1Q8M8</accession>
<reference evidence="2" key="1">
    <citation type="submission" date="2016-07" db="EMBL/GenBank/DDBJ databases">
        <title>Frankia sp. NRRL B-16219 Genome sequencing.</title>
        <authorList>
            <person name="Ghodhbane-Gtari F."/>
            <person name="Swanson E."/>
            <person name="Gueddou A."/>
            <person name="Louati M."/>
            <person name="Nouioui I."/>
            <person name="Hezbri K."/>
            <person name="Abebe-Akele F."/>
            <person name="Simpson S."/>
            <person name="Morris K."/>
            <person name="Thomas K."/>
            <person name="Gtari M."/>
            <person name="Tisa L.S."/>
        </authorList>
    </citation>
    <scope>NUCLEOTIDE SEQUENCE [LARGE SCALE GENOMIC DNA]</scope>
    <source>
        <strain evidence="2">NRRL B-16219</strain>
    </source>
</reference>
<dbReference type="Pfam" id="PF06348">
    <property type="entry name" value="DUF1059"/>
    <property type="match status" value="1"/>
</dbReference>
<protein>
    <submittedName>
        <fullName evidence="1">DUF1059 domain-containing protein</fullName>
    </submittedName>
</protein>
<dbReference type="EMBL" id="MAXA01000191">
    <property type="protein sequence ID" value="OHV29555.1"/>
    <property type="molecule type" value="Genomic_DNA"/>
</dbReference>
<proteinExistence type="predicted"/>
<comment type="caution">
    <text evidence="1">The sequence shown here is derived from an EMBL/GenBank/DDBJ whole genome shotgun (WGS) entry which is preliminary data.</text>
</comment>
<dbReference type="AlphaFoldDB" id="A0A1S1Q8M8"/>
<evidence type="ECO:0000313" key="2">
    <source>
        <dbReference type="Proteomes" id="UP000179769"/>
    </source>
</evidence>
<name>A0A1S1Q8M8_9ACTN</name>
<organism evidence="1 2">
    <name type="scientific">Parafrankia soli</name>
    <dbReference type="NCBI Taxonomy" id="2599596"/>
    <lineage>
        <taxon>Bacteria</taxon>
        <taxon>Bacillati</taxon>
        <taxon>Actinomycetota</taxon>
        <taxon>Actinomycetes</taxon>
        <taxon>Frankiales</taxon>
        <taxon>Frankiaceae</taxon>
        <taxon>Parafrankia</taxon>
    </lineage>
</organism>
<dbReference type="OrthoDB" id="5244574at2"/>